<accession>A0ABM8A8C6</accession>
<gene>
    <name evidence="1" type="ORF">HEK616_83990</name>
</gene>
<protein>
    <submittedName>
        <fullName evidence="1">Uncharacterized protein</fullName>
    </submittedName>
</protein>
<evidence type="ECO:0000313" key="2">
    <source>
        <dbReference type="Proteomes" id="UP001059597"/>
    </source>
</evidence>
<reference evidence="1" key="1">
    <citation type="submission" date="2022-06" db="EMBL/GenBank/DDBJ databases">
        <title>Complete genome sequence of Streptomyces nigrescens HEK616.</title>
        <authorList>
            <person name="Asamizu S."/>
            <person name="Onaka H."/>
        </authorList>
    </citation>
    <scope>NUCLEOTIDE SEQUENCE</scope>
    <source>
        <strain evidence="1">HEK616</strain>
        <plasmid evidence="1">SNP1</plasmid>
    </source>
</reference>
<keyword evidence="2" id="KW-1185">Reference proteome</keyword>
<proteinExistence type="predicted"/>
<sequence length="69" mass="7467">MSGYSQILQALTITAVPPSTLEEGAMGVTDLRVITEPDGAIGVNFTATNVHAVNPSDRFTYWVAMRVRE</sequence>
<dbReference type="EMBL" id="AP026074">
    <property type="protein sequence ID" value="BDM74912.1"/>
    <property type="molecule type" value="Genomic_DNA"/>
</dbReference>
<keyword evidence="1" id="KW-0614">Plasmid</keyword>
<organism evidence="1 2">
    <name type="scientific">Streptomyces nigrescens</name>
    <dbReference type="NCBI Taxonomy" id="1920"/>
    <lineage>
        <taxon>Bacteria</taxon>
        <taxon>Bacillati</taxon>
        <taxon>Actinomycetota</taxon>
        <taxon>Actinomycetes</taxon>
        <taxon>Kitasatosporales</taxon>
        <taxon>Streptomycetaceae</taxon>
        <taxon>Streptomyces</taxon>
    </lineage>
</organism>
<name>A0ABM8A8C6_STRNI</name>
<dbReference type="Proteomes" id="UP001059597">
    <property type="component" value="Plasmid SNP1"/>
</dbReference>
<geneLocation type="plasmid" evidence="1 2">
    <name>SNP1</name>
</geneLocation>
<evidence type="ECO:0000313" key="1">
    <source>
        <dbReference type="EMBL" id="BDM74912.1"/>
    </source>
</evidence>